<reference evidence="1" key="1">
    <citation type="submission" date="2019-04" db="EMBL/GenBank/DDBJ databases">
        <title>Microbes associate with the intestines of laboratory mice.</title>
        <authorList>
            <person name="Navarre W."/>
            <person name="Wong E."/>
            <person name="Huang K."/>
            <person name="Tropini C."/>
            <person name="Ng K."/>
            <person name="Yu B."/>
        </authorList>
    </citation>
    <scope>NUCLEOTIDE SEQUENCE</scope>
    <source>
        <strain evidence="1">NM04_E33</strain>
    </source>
</reference>
<dbReference type="Proteomes" id="UP000306319">
    <property type="component" value="Unassembled WGS sequence"/>
</dbReference>
<name>A0AC61RJW7_9BACT</name>
<keyword evidence="2" id="KW-1185">Reference proteome</keyword>
<dbReference type="EMBL" id="SRYB01000003">
    <property type="protein sequence ID" value="TGY80343.1"/>
    <property type="molecule type" value="Genomic_DNA"/>
</dbReference>
<evidence type="ECO:0000313" key="1">
    <source>
        <dbReference type="EMBL" id="TGY80343.1"/>
    </source>
</evidence>
<proteinExistence type="predicted"/>
<sequence>MIRSITDTRRTTACMALLSLCVGLYLSNARASSPIAFDVDRAIGICDSSALDNLEGIWIYPDDNVTVTVFRNDSRQQYSLPEYDITVVHSPDCSLSPGERIGRISATHDVRRFDVELYTERKGLSFMKPKNCSGTLSSEGDMLTLRHDAPRFRLRLNLNPTTLLPRLWKSMLRISGSTRDGNDNSTSGMIKIYPSYDGNGSSRLQPRYL</sequence>
<comment type="caution">
    <text evidence="1">The sequence shown here is derived from an EMBL/GenBank/DDBJ whole genome shotgun (WGS) entry which is preliminary data.</text>
</comment>
<gene>
    <name evidence="1" type="ORF">E5331_03665</name>
</gene>
<accession>A0AC61RJW7</accession>
<evidence type="ECO:0000313" key="2">
    <source>
        <dbReference type="Proteomes" id="UP000306319"/>
    </source>
</evidence>
<organism evidence="1 2">
    <name type="scientific">Lepagella muris</name>
    <dbReference type="NCBI Taxonomy" id="3032870"/>
    <lineage>
        <taxon>Bacteria</taxon>
        <taxon>Pseudomonadati</taxon>
        <taxon>Bacteroidota</taxon>
        <taxon>Bacteroidia</taxon>
        <taxon>Bacteroidales</taxon>
        <taxon>Muribaculaceae</taxon>
        <taxon>Lepagella</taxon>
    </lineage>
</organism>
<protein>
    <submittedName>
        <fullName evidence="1">Uncharacterized protein</fullName>
    </submittedName>
</protein>